<dbReference type="InterPro" id="IPR008756">
    <property type="entry name" value="Peptidase_M56"/>
</dbReference>
<dbReference type="RefSeq" id="WP_119324162.1">
    <property type="nucleotide sequence ID" value="NZ_AP025739.1"/>
</dbReference>
<dbReference type="OrthoDB" id="7743548at2"/>
<dbReference type="Gene3D" id="3.30.1370.130">
    <property type="match status" value="1"/>
</dbReference>
<keyword evidence="2" id="KW-1185">Reference proteome</keyword>
<evidence type="ECO:0000313" key="1">
    <source>
        <dbReference type="EMBL" id="BDI29739.1"/>
    </source>
</evidence>
<dbReference type="PANTHER" id="PTHR34978">
    <property type="entry name" value="POSSIBLE SENSOR-TRANSDUCER PROTEIN BLAR"/>
    <property type="match status" value="1"/>
</dbReference>
<dbReference type="PANTHER" id="PTHR34978:SF3">
    <property type="entry name" value="SLR0241 PROTEIN"/>
    <property type="match status" value="1"/>
</dbReference>
<protein>
    <submittedName>
        <fullName evidence="1">Uncharacterized protein</fullName>
    </submittedName>
</protein>
<dbReference type="Gene3D" id="3.30.1370.120">
    <property type="match status" value="1"/>
</dbReference>
<proteinExistence type="predicted"/>
<accession>A0A402D3U8</accession>
<name>A0A402D3U8_9BACT</name>
<dbReference type="AlphaFoldDB" id="A0A402D3U8"/>
<dbReference type="InterPro" id="IPR052173">
    <property type="entry name" value="Beta-lactam_resp_regulator"/>
</dbReference>
<gene>
    <name evidence="1" type="ORF">CCAX7_17900</name>
</gene>
<dbReference type="CDD" id="cd07341">
    <property type="entry name" value="M56_BlaR1_MecR1_like"/>
    <property type="match status" value="1"/>
</dbReference>
<dbReference type="Pfam" id="PF05569">
    <property type="entry name" value="Peptidase_M56"/>
    <property type="match status" value="1"/>
</dbReference>
<dbReference type="Gene3D" id="3.30.2010.10">
    <property type="entry name" value="Metalloproteases ('zincins'), catalytic domain"/>
    <property type="match status" value="1"/>
</dbReference>
<dbReference type="InterPro" id="IPR038591">
    <property type="entry name" value="NolW-like_sf"/>
</dbReference>
<evidence type="ECO:0000313" key="2">
    <source>
        <dbReference type="Proteomes" id="UP000287394"/>
    </source>
</evidence>
<dbReference type="KEGG" id="ccot:CCAX7_17900"/>
<reference evidence="1 2" key="1">
    <citation type="journal article" date="2019" name="Int. J. Syst. Evol. Microbiol.">
        <title>Capsulimonas corticalis gen. nov., sp. nov., an aerobic capsulated bacterium, of a novel bacterial order, Capsulimonadales ord. nov., of the class Armatimonadia of the phylum Armatimonadetes.</title>
        <authorList>
            <person name="Li J."/>
            <person name="Kudo C."/>
            <person name="Tonouchi A."/>
        </authorList>
    </citation>
    <scope>NUCLEOTIDE SEQUENCE [LARGE SCALE GENOMIC DNA]</scope>
    <source>
        <strain evidence="1 2">AX-7</strain>
    </source>
</reference>
<sequence length="810" mass="85649">MERFELCRHFLELGIGVLIQSTCLIVLGLIAGRLLRRRGPFFELAAYRATLACVVVSALMAASMAGRVQPLWSVSIAAPPPAAVMSTALPNIAKASPRIRRRSHVGVAAPVSPLAEIGAPSSPSKLPGLYAALTAVWLLGVAVHLLWLFVCGITLRRFMARGERVTSGPVALLLAEIAERTGAQTPNLILHPDVRSPFLAGALRPTVVMPDDAVERYGEAGARAVLAHELSHFLQRDCAWNLGFRLAAALLWPQALLLALHRRWQEAAEYACDQWVLAHACPPRSYADCLLSIAENRSVSRSQRVLAIGVTPFRSMIGKRLARIVDWSGGQLRMLSRAGRIMVGGVAFVAAGGVLFLVSANAGARPAAKTAHRLIASAHIVRTEKPLSGGPVMLKKHTAMSALIALASGAVHVSLPAAAAPIPAKPAAPIKLISASVAPTIAAIPHSSPAVTRPASTIPARNAVTATPEVALVQPAPANPDAAATSSSPSAVSLNFTDAPVKDVLKQLFTQTGLNYVIGPEVTGTITVRLSSVSPEDALRTILKTSRPALSYELASGIYHIRLKDSEASMAQLQTVEEAVAQQQRRHYKLPIDYCDASELLKSLVSAEANGQGVAPAYYARVSAAPNENALLADTTPMEYEKLRDAVRILDVEPSRCQVHVQIVEASRDALARLGIDPQTLTNAKEDSPDLKGQALLDAVQHGKLPTLASPTVVTVSGVSAVVTVKRAASSIAMTATPSVRPNNDIHLTLSLEITNGDQSQSLKLSNLLFDSAPTFCGTIPDPAHPDRSLLVFATAASVLTKRSGILGTP</sequence>
<organism evidence="1 2">
    <name type="scientific">Capsulimonas corticalis</name>
    <dbReference type="NCBI Taxonomy" id="2219043"/>
    <lineage>
        <taxon>Bacteria</taxon>
        <taxon>Bacillati</taxon>
        <taxon>Armatimonadota</taxon>
        <taxon>Armatimonadia</taxon>
        <taxon>Capsulimonadales</taxon>
        <taxon>Capsulimonadaceae</taxon>
        <taxon>Capsulimonas</taxon>
    </lineage>
</organism>
<dbReference type="EMBL" id="AP025739">
    <property type="protein sequence ID" value="BDI29739.1"/>
    <property type="molecule type" value="Genomic_DNA"/>
</dbReference>
<dbReference type="Proteomes" id="UP000287394">
    <property type="component" value="Chromosome"/>
</dbReference>